<feature type="transmembrane region" description="Helical" evidence="1">
    <location>
        <begin position="111"/>
        <end position="135"/>
    </location>
</feature>
<evidence type="ECO:0000313" key="2">
    <source>
        <dbReference type="EMBL" id="RKQ91159.1"/>
    </source>
</evidence>
<feature type="transmembrane region" description="Helical" evidence="1">
    <location>
        <begin position="68"/>
        <end position="90"/>
    </location>
</feature>
<dbReference type="Proteomes" id="UP000278962">
    <property type="component" value="Unassembled WGS sequence"/>
</dbReference>
<dbReference type="EMBL" id="RBIL01000001">
    <property type="protein sequence ID" value="RKQ91159.1"/>
    <property type="molecule type" value="Genomic_DNA"/>
</dbReference>
<feature type="transmembrane region" description="Helical" evidence="1">
    <location>
        <begin position="177"/>
        <end position="205"/>
    </location>
</feature>
<accession>A0A660L9F9</accession>
<evidence type="ECO:0000313" key="3">
    <source>
        <dbReference type="Proteomes" id="UP000278962"/>
    </source>
</evidence>
<protein>
    <submittedName>
        <fullName evidence="2">ABC-2 type transport system permease protein</fullName>
    </submittedName>
</protein>
<keyword evidence="3" id="KW-1185">Reference proteome</keyword>
<dbReference type="OrthoDB" id="4187110at2"/>
<feature type="transmembrane region" description="Helical" evidence="1">
    <location>
        <begin position="225"/>
        <end position="247"/>
    </location>
</feature>
<comment type="caution">
    <text evidence="2">The sequence shown here is derived from an EMBL/GenBank/DDBJ whole genome shotgun (WGS) entry which is preliminary data.</text>
</comment>
<keyword evidence="1" id="KW-0472">Membrane</keyword>
<feature type="transmembrane region" description="Helical" evidence="1">
    <location>
        <begin position="141"/>
        <end position="165"/>
    </location>
</feature>
<dbReference type="RefSeq" id="WP_121248535.1">
    <property type="nucleotide sequence ID" value="NZ_RBIL01000001.1"/>
</dbReference>
<organism evidence="2 3">
    <name type="scientific">Solirubrobacter pauli</name>
    <dbReference type="NCBI Taxonomy" id="166793"/>
    <lineage>
        <taxon>Bacteria</taxon>
        <taxon>Bacillati</taxon>
        <taxon>Actinomycetota</taxon>
        <taxon>Thermoleophilia</taxon>
        <taxon>Solirubrobacterales</taxon>
        <taxon>Solirubrobacteraceae</taxon>
        <taxon>Solirubrobacter</taxon>
    </lineage>
</organism>
<dbReference type="AlphaFoldDB" id="A0A660L9F9"/>
<keyword evidence="1" id="KW-0812">Transmembrane</keyword>
<evidence type="ECO:0000256" key="1">
    <source>
        <dbReference type="SAM" id="Phobius"/>
    </source>
</evidence>
<proteinExistence type="predicted"/>
<keyword evidence="1" id="KW-1133">Transmembrane helix</keyword>
<reference evidence="2 3" key="1">
    <citation type="submission" date="2018-10" db="EMBL/GenBank/DDBJ databases">
        <title>Genomic Encyclopedia of Archaeal and Bacterial Type Strains, Phase II (KMG-II): from individual species to whole genera.</title>
        <authorList>
            <person name="Goeker M."/>
        </authorList>
    </citation>
    <scope>NUCLEOTIDE SEQUENCE [LARGE SCALE GENOMIC DNA]</scope>
    <source>
        <strain evidence="2 3">DSM 14954</strain>
    </source>
</reference>
<name>A0A660L9F9_9ACTN</name>
<sequence>MSLWRLELLRLTRTRRGLALFAVYLLFGFLGPLTARYLSDLLELAGDDLEGATIELPEPVPHDGMAQYAANAMQVGLVVTVVVAAGALALDATPEMGAFLRTRVRSVWRLLLPRLVVSFGAVSLAFTLGALAAWYETWALLGALPAGDVIAGIALGIVFLAYVVATTAAAAQWTKGVLATVMVALLSLLVLPVVGAVDVVGQWLPSALATALVELPSGKRELGDYVRPAVVTVITTAGLIYVALIGARRREL</sequence>
<gene>
    <name evidence="2" type="ORF">C8N24_0979</name>
</gene>